<protein>
    <submittedName>
        <fullName evidence="7">23S rRNA (Uracil(1939)-C(5))-methyltransferase RlmD</fullName>
        <ecNumber evidence="7">2.1.1.190</ecNumber>
    </submittedName>
</protein>
<dbReference type="InterPro" id="IPR030390">
    <property type="entry name" value="MeTrfase_TrmA_AS"/>
</dbReference>
<evidence type="ECO:0000256" key="5">
    <source>
        <dbReference type="PROSITE-ProRule" id="PRU10015"/>
    </source>
</evidence>
<dbReference type="Gene3D" id="3.40.50.150">
    <property type="entry name" value="Vaccinia Virus protein VP39"/>
    <property type="match status" value="1"/>
</dbReference>
<dbReference type="CDD" id="cd02440">
    <property type="entry name" value="AdoMet_MTases"/>
    <property type="match status" value="1"/>
</dbReference>
<comment type="similarity">
    <text evidence="4">Belongs to the class I-like SAM-binding methyltransferase superfamily. RNA M5U methyltransferase family.</text>
</comment>
<feature type="binding site" evidence="4">
    <location>
        <position position="302"/>
    </location>
    <ligand>
        <name>S-adenosyl-L-methionine</name>
        <dbReference type="ChEBI" id="CHEBI:59789"/>
    </ligand>
</feature>
<dbReference type="Gene3D" id="2.40.50.140">
    <property type="entry name" value="Nucleic acid-binding proteins"/>
    <property type="match status" value="1"/>
</dbReference>
<feature type="binding site" evidence="4">
    <location>
        <position position="331"/>
    </location>
    <ligand>
        <name>S-adenosyl-L-methionine</name>
        <dbReference type="ChEBI" id="CHEBI:59789"/>
    </ligand>
</feature>
<name>A0ABV6BSJ8_9FLAO</name>
<feature type="binding site" evidence="4">
    <location>
        <position position="352"/>
    </location>
    <ligand>
        <name>S-adenosyl-L-methionine</name>
        <dbReference type="ChEBI" id="CHEBI:59789"/>
    </ligand>
</feature>
<dbReference type="InterPro" id="IPR002792">
    <property type="entry name" value="TRAM_dom"/>
</dbReference>
<dbReference type="Gene3D" id="2.40.50.1070">
    <property type="match status" value="1"/>
</dbReference>
<feature type="domain" description="TRAM" evidence="6">
    <location>
        <begin position="1"/>
        <end position="64"/>
    </location>
</feature>
<dbReference type="InterPro" id="IPR029063">
    <property type="entry name" value="SAM-dependent_MTases_sf"/>
</dbReference>
<comment type="caution">
    <text evidence="7">The sequence shown here is derived from an EMBL/GenBank/DDBJ whole genome shotgun (WGS) entry which is preliminary data.</text>
</comment>
<dbReference type="GO" id="GO:0008168">
    <property type="term" value="F:methyltransferase activity"/>
    <property type="evidence" value="ECO:0007669"/>
    <property type="project" value="UniProtKB-KW"/>
</dbReference>
<feature type="active site" description="Nucleophile" evidence="4">
    <location>
        <position position="428"/>
    </location>
</feature>
<reference evidence="7 8" key="1">
    <citation type="submission" date="2024-09" db="EMBL/GenBank/DDBJ databases">
        <authorList>
            <person name="Sun Q."/>
            <person name="Mori K."/>
        </authorList>
    </citation>
    <scope>NUCLEOTIDE SEQUENCE [LARGE SCALE GENOMIC DNA]</scope>
    <source>
        <strain evidence="7 8">CGMCC 1.12926</strain>
    </source>
</reference>
<feature type="active site" evidence="5">
    <location>
        <position position="428"/>
    </location>
</feature>
<evidence type="ECO:0000256" key="4">
    <source>
        <dbReference type="PROSITE-ProRule" id="PRU01024"/>
    </source>
</evidence>
<dbReference type="SUPFAM" id="SSF50249">
    <property type="entry name" value="Nucleic acid-binding proteins"/>
    <property type="match status" value="1"/>
</dbReference>
<dbReference type="GO" id="GO:0032259">
    <property type="term" value="P:methylation"/>
    <property type="evidence" value="ECO:0007669"/>
    <property type="project" value="UniProtKB-KW"/>
</dbReference>
<dbReference type="PROSITE" id="PS01230">
    <property type="entry name" value="TRMA_1"/>
    <property type="match status" value="1"/>
</dbReference>
<evidence type="ECO:0000256" key="3">
    <source>
        <dbReference type="ARBA" id="ARBA00022691"/>
    </source>
</evidence>
<proteinExistence type="inferred from homology"/>
<dbReference type="InterPro" id="IPR010280">
    <property type="entry name" value="U5_MeTrfase_fam"/>
</dbReference>
<feature type="binding site" evidence="4">
    <location>
        <position position="401"/>
    </location>
    <ligand>
        <name>S-adenosyl-L-methionine</name>
        <dbReference type="ChEBI" id="CHEBI:59789"/>
    </ligand>
</feature>
<evidence type="ECO:0000313" key="7">
    <source>
        <dbReference type="EMBL" id="MFC0077022.1"/>
    </source>
</evidence>
<keyword evidence="1 4" id="KW-0489">Methyltransferase</keyword>
<dbReference type="InterPro" id="IPR012340">
    <property type="entry name" value="NA-bd_OB-fold"/>
</dbReference>
<dbReference type="EC" id="2.1.1.190" evidence="7"/>
<dbReference type="RefSeq" id="WP_379686053.1">
    <property type="nucleotide sequence ID" value="NZ_JBHLYW010000007.1"/>
</dbReference>
<evidence type="ECO:0000256" key="2">
    <source>
        <dbReference type="ARBA" id="ARBA00022679"/>
    </source>
</evidence>
<dbReference type="PANTHER" id="PTHR11061:SF30">
    <property type="entry name" value="TRNA (URACIL(54)-C(5))-METHYLTRANSFERASE"/>
    <property type="match status" value="1"/>
</dbReference>
<dbReference type="PROSITE" id="PS50926">
    <property type="entry name" value="TRAM"/>
    <property type="match status" value="1"/>
</dbReference>
<dbReference type="PROSITE" id="PS51687">
    <property type="entry name" value="SAM_MT_RNA_M5U"/>
    <property type="match status" value="1"/>
</dbReference>
<dbReference type="SUPFAM" id="SSF53335">
    <property type="entry name" value="S-adenosyl-L-methionine-dependent methyltransferases"/>
    <property type="match status" value="1"/>
</dbReference>
<keyword evidence="3 4" id="KW-0949">S-adenosyl-L-methionine</keyword>
<evidence type="ECO:0000313" key="8">
    <source>
        <dbReference type="Proteomes" id="UP001589734"/>
    </source>
</evidence>
<keyword evidence="2 4" id="KW-0808">Transferase</keyword>
<dbReference type="PANTHER" id="PTHR11061">
    <property type="entry name" value="RNA M5U METHYLTRANSFERASE"/>
    <property type="match status" value="1"/>
</dbReference>
<dbReference type="Proteomes" id="UP001589734">
    <property type="component" value="Unassembled WGS sequence"/>
</dbReference>
<keyword evidence="8" id="KW-1185">Reference proteome</keyword>
<evidence type="ECO:0000259" key="6">
    <source>
        <dbReference type="PROSITE" id="PS50926"/>
    </source>
</evidence>
<organism evidence="7 8">
    <name type="scientific">Flavobacterium procerum</name>
    <dbReference type="NCBI Taxonomy" id="1455569"/>
    <lineage>
        <taxon>Bacteria</taxon>
        <taxon>Pseudomonadati</taxon>
        <taxon>Bacteroidota</taxon>
        <taxon>Flavobacteriia</taxon>
        <taxon>Flavobacteriales</taxon>
        <taxon>Flavobacteriaceae</taxon>
        <taxon>Flavobacterium</taxon>
    </lineage>
</organism>
<accession>A0ABV6BSJ8</accession>
<dbReference type="Pfam" id="PF05958">
    <property type="entry name" value="tRNA_U5-meth_tr"/>
    <property type="match status" value="1"/>
</dbReference>
<dbReference type="EMBL" id="JBHLYW010000007">
    <property type="protein sequence ID" value="MFC0077022.1"/>
    <property type="molecule type" value="Genomic_DNA"/>
</dbReference>
<evidence type="ECO:0000256" key="1">
    <source>
        <dbReference type="ARBA" id="ARBA00022603"/>
    </source>
</evidence>
<dbReference type="PROSITE" id="PS01231">
    <property type="entry name" value="TRMA_2"/>
    <property type="match status" value="1"/>
</dbReference>
<dbReference type="InterPro" id="IPR030391">
    <property type="entry name" value="MeTrfase_TrmA_CS"/>
</dbReference>
<gene>
    <name evidence="7" type="primary">rlmD</name>
    <name evidence="7" type="ORF">ACFFLS_08220</name>
</gene>
<dbReference type="NCBIfam" id="TIGR00479">
    <property type="entry name" value="rumA"/>
    <property type="match status" value="1"/>
</dbReference>
<sequence length="470" mass="53787">MGRKNTDKVVFHQIQVLDAGAKGVSVAKAPDGKVIFIPNVVPGDVVDVQTFKKRKAYYEGKAVKFHELSEYRVDPICEHFGVCGGCKWQNMNYGQQLAFKQNEVKNHLQRIGKIELPEFENILGSDKQFFYRNKMEFSFSNSRWLTEKEIGSTEDLGNRNALGFHIPKMWDKILDITKCHLQEDPSNAIRNEIRAFANEHNLAFFNPREHSGLLRTVMIRTVSTGEIMVLIQFFEEDKENRELILDHLYEKFPQITSLQYVVNGKPNDTIYDQDVILYKGRDYILEEMEGLKFSINAKSFYQTNSDQAYELYKITRDFAGLTGNETVYDLYTGTGTIAQFVSKKAKKVIGVESVPEAILDAKANAERNNITNCEFFVGDMKVVFNEAFIASHGKPDVIITDPPRDGMHKDVVEQILKIAPEKVVYVSCNSATQARDLALMDEKYKVTRVRPVDMFPQTHHVENVVLLELR</sequence>